<evidence type="ECO:0000256" key="1">
    <source>
        <dbReference type="ARBA" id="ARBA00004374"/>
    </source>
</evidence>
<dbReference type="Gene3D" id="2.40.160.50">
    <property type="entry name" value="membrane protein fhac: a member of the omp85/tpsb transporter family"/>
    <property type="match status" value="1"/>
</dbReference>
<dbReference type="PANTHER" id="PTHR12815:SF18">
    <property type="entry name" value="SORTING AND ASSEMBLY MACHINERY COMPONENT 50 HOMOLOG"/>
    <property type="match status" value="1"/>
</dbReference>
<dbReference type="OrthoDB" id="1724197at2759"/>
<comment type="caution">
    <text evidence="7">The sequence shown here is derived from an EMBL/GenBank/DDBJ whole genome shotgun (WGS) entry which is preliminary data.</text>
</comment>
<accession>A0A1Y3BQH3</accession>
<protein>
    <recommendedName>
        <fullName evidence="6">POTRA domain-containing protein</fullName>
    </recommendedName>
</protein>
<sequence>MFFGFGGCDQSYNRDSDDDDSNVIPSRVAQIHFDGLDRTKHDILQELVKPILQSTDLPETLINVNFVRQRFYELGLFRNVQVSIDTINKDNDEQPQNEPVELAITFNVDETRRYAGSVFCSGNHNEVSGNVEVRSPNLFGRGMLVDCHGEEIRCQFEHSLRYYATYSATFSKPLIRTPWKSVRSSLDLTILQLSNYCQWSGYKQLNRNLLLGLNIQPHRLHRHLLQWETSWRYLSGLGNADFEITEQFDHSLKSSISHTYIYDRRDNAVLPTKGTMFKMFNEYAGFQKYATSFRKHEFEFQHNLASFLQLSLKAGAMKSFNNTTVSDRFFLGGPLNLRGFQMCGVGPHGQDGISALGALKYWVGAVHLQYPLPFKNIFDQYLRLHGFLQAGSISNKLTELGENIRTSCGGGLIFAFGNNVRLELNYCWPLFNQTYDKIQRGIQFGIGMSYI</sequence>
<dbReference type="Pfam" id="PF01103">
    <property type="entry name" value="Omp85"/>
    <property type="match status" value="1"/>
</dbReference>
<dbReference type="AlphaFoldDB" id="A0A1Y3BQH3"/>
<dbReference type="GO" id="GO:0045040">
    <property type="term" value="P:protein insertion into mitochondrial outer membrane"/>
    <property type="evidence" value="ECO:0007669"/>
    <property type="project" value="TreeGrafter"/>
</dbReference>
<evidence type="ECO:0000313" key="7">
    <source>
        <dbReference type="EMBL" id="OTF83230.1"/>
    </source>
</evidence>
<dbReference type="PROSITE" id="PS51779">
    <property type="entry name" value="POTRA"/>
    <property type="match status" value="1"/>
</dbReference>
<reference evidence="7 8" key="1">
    <citation type="submission" date="2017-03" db="EMBL/GenBank/DDBJ databases">
        <title>Genome Survey of Euroglyphus maynei.</title>
        <authorList>
            <person name="Arlian L.G."/>
            <person name="Morgan M.S."/>
            <person name="Rider S.D."/>
        </authorList>
    </citation>
    <scope>NUCLEOTIDE SEQUENCE [LARGE SCALE GENOMIC DNA]</scope>
    <source>
        <strain evidence="7">Arlian Lab</strain>
        <tissue evidence="7">Whole body</tissue>
    </source>
</reference>
<evidence type="ECO:0000313" key="8">
    <source>
        <dbReference type="Proteomes" id="UP000194236"/>
    </source>
</evidence>
<evidence type="ECO:0000256" key="4">
    <source>
        <dbReference type="ARBA" id="ARBA00022692"/>
    </source>
</evidence>
<keyword evidence="4" id="KW-0812">Transmembrane</keyword>
<name>A0A1Y3BQH3_EURMA</name>
<evidence type="ECO:0000256" key="3">
    <source>
        <dbReference type="ARBA" id="ARBA00022452"/>
    </source>
</evidence>
<gene>
    <name evidence="7" type="ORF">BLA29_001528</name>
</gene>
<dbReference type="PANTHER" id="PTHR12815">
    <property type="entry name" value="SORTING AND ASSEMBLY MACHINERY SAMM50 PROTEIN FAMILY MEMBER"/>
    <property type="match status" value="1"/>
</dbReference>
<dbReference type="GO" id="GO:0005741">
    <property type="term" value="C:mitochondrial outer membrane"/>
    <property type="evidence" value="ECO:0007669"/>
    <property type="project" value="UniProtKB-SubCell"/>
</dbReference>
<comment type="similarity">
    <text evidence="2">Belongs to the SAM50/omp85 family.</text>
</comment>
<evidence type="ECO:0000256" key="5">
    <source>
        <dbReference type="ARBA" id="ARBA00023136"/>
    </source>
</evidence>
<organism evidence="7 8">
    <name type="scientific">Euroglyphus maynei</name>
    <name type="common">Mayne's house dust mite</name>
    <dbReference type="NCBI Taxonomy" id="6958"/>
    <lineage>
        <taxon>Eukaryota</taxon>
        <taxon>Metazoa</taxon>
        <taxon>Ecdysozoa</taxon>
        <taxon>Arthropoda</taxon>
        <taxon>Chelicerata</taxon>
        <taxon>Arachnida</taxon>
        <taxon>Acari</taxon>
        <taxon>Acariformes</taxon>
        <taxon>Sarcoptiformes</taxon>
        <taxon>Astigmata</taxon>
        <taxon>Psoroptidia</taxon>
        <taxon>Analgoidea</taxon>
        <taxon>Pyroglyphidae</taxon>
        <taxon>Pyroglyphinae</taxon>
        <taxon>Euroglyphus</taxon>
    </lineage>
</organism>
<proteinExistence type="inferred from homology"/>
<evidence type="ECO:0000256" key="2">
    <source>
        <dbReference type="ARBA" id="ARBA00010913"/>
    </source>
</evidence>
<dbReference type="InterPro" id="IPR039910">
    <property type="entry name" value="D15-like"/>
</dbReference>
<evidence type="ECO:0000259" key="6">
    <source>
        <dbReference type="PROSITE" id="PS51779"/>
    </source>
</evidence>
<dbReference type="Proteomes" id="UP000194236">
    <property type="component" value="Unassembled WGS sequence"/>
</dbReference>
<feature type="domain" description="POTRA" evidence="6">
    <location>
        <begin position="26"/>
        <end position="111"/>
    </location>
</feature>
<dbReference type="EMBL" id="MUJZ01004545">
    <property type="protein sequence ID" value="OTF83230.1"/>
    <property type="molecule type" value="Genomic_DNA"/>
</dbReference>
<keyword evidence="8" id="KW-1185">Reference proteome</keyword>
<dbReference type="InterPro" id="IPR000184">
    <property type="entry name" value="Bac_surfAg_D15"/>
</dbReference>
<keyword evidence="3" id="KW-1134">Transmembrane beta strand</keyword>
<dbReference type="InterPro" id="IPR034746">
    <property type="entry name" value="POTRA"/>
</dbReference>
<dbReference type="GO" id="GO:0033108">
    <property type="term" value="P:mitochondrial respiratory chain complex assembly"/>
    <property type="evidence" value="ECO:0007669"/>
    <property type="project" value="TreeGrafter"/>
</dbReference>
<comment type="subcellular location">
    <subcellularLocation>
        <location evidence="1">Mitochondrion outer membrane</location>
        <topology evidence="1">Multi-pass membrane protein</topology>
    </subcellularLocation>
</comment>
<keyword evidence="5" id="KW-0472">Membrane</keyword>